<name>A0ABQ5YVV5_9BURK</name>
<sequence>MLSRLLLGRLLLGRLLQGWLLQVYMSLALGLPEMTLFRTLALEARATTRGFASHSDMSQVGHVPKLRIPSSRATLNRAA</sequence>
<evidence type="ECO:0000313" key="2">
    <source>
        <dbReference type="Proteomes" id="UP001156664"/>
    </source>
</evidence>
<accession>A0ABQ5YVV5</accession>
<gene>
    <name evidence="1" type="ORF">GCM10007875_17020</name>
</gene>
<dbReference type="Proteomes" id="UP001156664">
    <property type="component" value="Unassembled WGS sequence"/>
</dbReference>
<evidence type="ECO:0000313" key="1">
    <source>
        <dbReference type="EMBL" id="GLR26612.1"/>
    </source>
</evidence>
<protein>
    <recommendedName>
        <fullName evidence="3">Secreted protein</fullName>
    </recommendedName>
</protein>
<keyword evidence="2" id="KW-1185">Reference proteome</keyword>
<comment type="caution">
    <text evidence="1">The sequence shown here is derived from an EMBL/GenBank/DDBJ whole genome shotgun (WGS) entry which is preliminary data.</text>
</comment>
<evidence type="ECO:0008006" key="3">
    <source>
        <dbReference type="Google" id="ProtNLM"/>
    </source>
</evidence>
<dbReference type="EMBL" id="BSOJ01000015">
    <property type="protein sequence ID" value="GLR26612.1"/>
    <property type="molecule type" value="Genomic_DNA"/>
</dbReference>
<reference evidence="2" key="1">
    <citation type="journal article" date="2019" name="Int. J. Syst. Evol. Microbiol.">
        <title>The Global Catalogue of Microorganisms (GCM) 10K type strain sequencing project: providing services to taxonomists for standard genome sequencing and annotation.</title>
        <authorList>
            <consortium name="The Broad Institute Genomics Platform"/>
            <consortium name="The Broad Institute Genome Sequencing Center for Infectious Disease"/>
            <person name="Wu L."/>
            <person name="Ma J."/>
        </authorList>
    </citation>
    <scope>NUCLEOTIDE SEQUENCE [LARGE SCALE GENOMIC DNA]</scope>
    <source>
        <strain evidence="2">NBRC 105857</strain>
    </source>
</reference>
<proteinExistence type="predicted"/>
<organism evidence="1 2">
    <name type="scientific">Limnobacter litoralis</name>
    <dbReference type="NCBI Taxonomy" id="481366"/>
    <lineage>
        <taxon>Bacteria</taxon>
        <taxon>Pseudomonadati</taxon>
        <taxon>Pseudomonadota</taxon>
        <taxon>Betaproteobacteria</taxon>
        <taxon>Burkholderiales</taxon>
        <taxon>Burkholderiaceae</taxon>
        <taxon>Limnobacter</taxon>
    </lineage>
</organism>